<feature type="coiled-coil region" evidence="1">
    <location>
        <begin position="328"/>
        <end position="358"/>
    </location>
</feature>
<dbReference type="EMBL" id="QSHO01000017">
    <property type="protein sequence ID" value="RHC14163.1"/>
    <property type="molecule type" value="Genomic_DNA"/>
</dbReference>
<reference evidence="2 4" key="1">
    <citation type="submission" date="2015-09" db="EMBL/GenBank/DDBJ databases">
        <authorList>
            <consortium name="Pathogen Informatics"/>
        </authorList>
    </citation>
    <scope>NUCLEOTIDE SEQUENCE [LARGE SCALE GENOMIC DNA]</scope>
    <source>
        <strain evidence="2 4">2789STDY5834960</strain>
    </source>
</reference>
<keyword evidence="1" id="KW-0175">Coiled coil</keyword>
<dbReference type="RefSeq" id="WP_055195843.1">
    <property type="nucleotide sequence ID" value="NZ_CABIYH010000032.1"/>
</dbReference>
<dbReference type="AlphaFoldDB" id="A0A173VTP6"/>
<dbReference type="Pfam" id="PF14199">
    <property type="entry name" value="DUF4317"/>
    <property type="match status" value="1"/>
</dbReference>
<evidence type="ECO:0000313" key="4">
    <source>
        <dbReference type="Proteomes" id="UP000095350"/>
    </source>
</evidence>
<organism evidence="2 4">
    <name type="scientific">Roseburia intestinalis</name>
    <dbReference type="NCBI Taxonomy" id="166486"/>
    <lineage>
        <taxon>Bacteria</taxon>
        <taxon>Bacillati</taxon>
        <taxon>Bacillota</taxon>
        <taxon>Clostridia</taxon>
        <taxon>Lachnospirales</taxon>
        <taxon>Lachnospiraceae</taxon>
        <taxon>Roseburia</taxon>
    </lineage>
</organism>
<dbReference type="EMBL" id="CYXZ01000032">
    <property type="protein sequence ID" value="CUN29338.1"/>
    <property type="molecule type" value="Genomic_DNA"/>
</dbReference>
<name>A0A173VTP6_9FIRM</name>
<evidence type="ECO:0000256" key="1">
    <source>
        <dbReference type="SAM" id="Coils"/>
    </source>
</evidence>
<protein>
    <submittedName>
        <fullName evidence="3">DUF4317 domain-containing protein</fullName>
    </submittedName>
</protein>
<dbReference type="InterPro" id="IPR025466">
    <property type="entry name" value="DUF4317"/>
</dbReference>
<dbReference type="OrthoDB" id="1642058at2"/>
<evidence type="ECO:0000313" key="5">
    <source>
        <dbReference type="Proteomes" id="UP000283513"/>
    </source>
</evidence>
<evidence type="ECO:0000313" key="2">
    <source>
        <dbReference type="EMBL" id="CUN29338.1"/>
    </source>
</evidence>
<dbReference type="PaxDb" id="166486-ERS852572_03328"/>
<sequence>MNKKDILELKRRFKKDACTFTRLCGCYVDADHNKVTSFGETFLNLEDEEFYKYLEIAKKVMSGTIGNNLLELEFPTAEEAAGGRQQFLMGLRESALKNDDLMEAFYDLVIDSYDYVGNYLILVFHDAYDVMTKTSDNNKLDESEEVYEYLLCAICPVNLTKPGLGYREDENRIGPRIRDWVVGAPDTGFVFPAFTDRSTDIHSVMFYTRDTKTPHSEFMESGLGCGSKFTATEQKLTFQSIVKEVIGEDDDESDAIFMDIQDNLNDLIPVALEDEPEPEPVPVTKSTISSVLAESGVTEEQAAVIEQTYENVFGEEVPVAEHLVDPKLVEANARRKEKLELVQQVENLKQQLEETRTLPVEESDGDDVPAVKTYDVILRVKPEKVDQIHSQVIDGRKCLVIPMDEDEHAAVNGVNTTI</sequence>
<dbReference type="Proteomes" id="UP000095350">
    <property type="component" value="Unassembled WGS sequence"/>
</dbReference>
<gene>
    <name evidence="3" type="ORF">DW856_16330</name>
    <name evidence="2" type="ORF">ERS852572_03328</name>
</gene>
<reference evidence="3 5" key="2">
    <citation type="submission" date="2018-08" db="EMBL/GenBank/DDBJ databases">
        <title>A genome reference for cultivated species of the human gut microbiota.</title>
        <authorList>
            <person name="Zou Y."/>
            <person name="Xue W."/>
            <person name="Luo G."/>
        </authorList>
    </citation>
    <scope>NUCLEOTIDE SEQUENCE [LARGE SCALE GENOMIC DNA]</scope>
    <source>
        <strain evidence="3 5">AM37-1AC</strain>
    </source>
</reference>
<proteinExistence type="predicted"/>
<dbReference type="Proteomes" id="UP000283513">
    <property type="component" value="Unassembled WGS sequence"/>
</dbReference>
<evidence type="ECO:0000313" key="3">
    <source>
        <dbReference type="EMBL" id="RHC14163.1"/>
    </source>
</evidence>
<dbReference type="STRING" id="166486.ERS852572_03328"/>
<accession>A0A173VTP6</accession>